<dbReference type="EMBL" id="JABBNB010000012">
    <property type="protein sequence ID" value="NMO02228.1"/>
    <property type="molecule type" value="Genomic_DNA"/>
</dbReference>
<evidence type="ECO:0000256" key="2">
    <source>
        <dbReference type="SAM" id="SignalP"/>
    </source>
</evidence>
<proteinExistence type="predicted"/>
<evidence type="ECO:0000256" key="1">
    <source>
        <dbReference type="ARBA" id="ARBA00022801"/>
    </source>
</evidence>
<dbReference type="RefSeq" id="WP_170194730.1">
    <property type="nucleotide sequence ID" value="NZ_JABBNB010000012.1"/>
</dbReference>
<dbReference type="SUPFAM" id="SSF53474">
    <property type="entry name" value="alpha/beta-Hydrolases"/>
    <property type="match status" value="1"/>
</dbReference>
<feature type="signal peptide" evidence="2">
    <location>
        <begin position="1"/>
        <end position="20"/>
    </location>
</feature>
<dbReference type="AlphaFoldDB" id="A0A848L3K7"/>
<keyword evidence="1 4" id="KW-0378">Hydrolase</keyword>
<dbReference type="InterPro" id="IPR029058">
    <property type="entry name" value="AB_hydrolase_fold"/>
</dbReference>
<keyword evidence="2" id="KW-0732">Signal</keyword>
<gene>
    <name evidence="4" type="ORF">HH308_13500</name>
</gene>
<dbReference type="PANTHER" id="PTHR48081">
    <property type="entry name" value="AB HYDROLASE SUPERFAMILY PROTEIN C4A8.06C"/>
    <property type="match status" value="1"/>
</dbReference>
<dbReference type="Pfam" id="PF20434">
    <property type="entry name" value="BD-FAE"/>
    <property type="match status" value="1"/>
</dbReference>
<accession>A0A848L3K7</accession>
<dbReference type="InterPro" id="IPR049492">
    <property type="entry name" value="BD-FAE-like_dom"/>
</dbReference>
<dbReference type="Gene3D" id="3.40.50.1820">
    <property type="entry name" value="alpha/beta hydrolase"/>
    <property type="match status" value="1"/>
</dbReference>
<feature type="chain" id="PRO_5038932820" evidence="2">
    <location>
        <begin position="21"/>
        <end position="322"/>
    </location>
</feature>
<evidence type="ECO:0000313" key="5">
    <source>
        <dbReference type="Proteomes" id="UP000550729"/>
    </source>
</evidence>
<dbReference type="Proteomes" id="UP000550729">
    <property type="component" value="Unassembled WGS sequence"/>
</dbReference>
<keyword evidence="5" id="KW-1185">Reference proteome</keyword>
<organism evidence="4 5">
    <name type="scientific">Gordonia asplenii</name>
    <dbReference type="NCBI Taxonomy" id="2725283"/>
    <lineage>
        <taxon>Bacteria</taxon>
        <taxon>Bacillati</taxon>
        <taxon>Actinomycetota</taxon>
        <taxon>Actinomycetes</taxon>
        <taxon>Mycobacteriales</taxon>
        <taxon>Gordoniaceae</taxon>
        <taxon>Gordonia</taxon>
    </lineage>
</organism>
<evidence type="ECO:0000259" key="3">
    <source>
        <dbReference type="Pfam" id="PF20434"/>
    </source>
</evidence>
<name>A0A848L3K7_9ACTN</name>
<dbReference type="InterPro" id="IPR050300">
    <property type="entry name" value="GDXG_lipolytic_enzyme"/>
</dbReference>
<dbReference type="PROSITE" id="PS51257">
    <property type="entry name" value="PROKAR_LIPOPROTEIN"/>
    <property type="match status" value="1"/>
</dbReference>
<feature type="domain" description="BD-FAE-like" evidence="3">
    <location>
        <begin position="77"/>
        <end position="272"/>
    </location>
</feature>
<sequence length="322" mass="34472">MTRPLRAWLAVACSTLITLAACSPSVRDDAQPAAQPVLAGEGQRVLDNVNAASRVKVQRFLYPTTTGTRDDRQNWADVYLPPGTHAASSVPLVVLIHGGSWRSSTGADSFVAFSRRLAERGLAVYNVEYRRVGSGGGWPTTFKDVAAALDYVPVIRKRLPQISDHNAVVVGHSAGGQLAMWAGTRHNLHADEIGSNPKFRPQSVVSLAGPLDMRLAVKLGDNRIVAVLGGMPGQVPDRYASVDPIQNVDASVPILAMVGTNDHVVPPILSENYVKAVVKQGGWGRMVLLPATDHSSIVEPSAESFPLVVETISRAAHNAYRQ</sequence>
<reference evidence="4 5" key="1">
    <citation type="submission" date="2020-04" db="EMBL/GenBank/DDBJ databases">
        <title>Gordonia sp. nov. TBRC 11910.</title>
        <authorList>
            <person name="Suriyachadkun C."/>
        </authorList>
    </citation>
    <scope>NUCLEOTIDE SEQUENCE [LARGE SCALE GENOMIC DNA]</scope>
    <source>
        <strain evidence="4 5">TBRC 11910</strain>
    </source>
</reference>
<dbReference type="GO" id="GO:0016787">
    <property type="term" value="F:hydrolase activity"/>
    <property type="evidence" value="ECO:0007669"/>
    <property type="project" value="UniProtKB-KW"/>
</dbReference>
<evidence type="ECO:0000313" key="4">
    <source>
        <dbReference type="EMBL" id="NMO02228.1"/>
    </source>
</evidence>
<comment type="caution">
    <text evidence="4">The sequence shown here is derived from an EMBL/GenBank/DDBJ whole genome shotgun (WGS) entry which is preliminary data.</text>
</comment>
<protein>
    <submittedName>
        <fullName evidence="4">Alpha/beta fold hydrolase</fullName>
    </submittedName>
</protein>